<organism evidence="3 4">
    <name type="scientific">Thamnocephalis sphaerospora</name>
    <dbReference type="NCBI Taxonomy" id="78915"/>
    <lineage>
        <taxon>Eukaryota</taxon>
        <taxon>Fungi</taxon>
        <taxon>Fungi incertae sedis</taxon>
        <taxon>Zoopagomycota</taxon>
        <taxon>Zoopagomycotina</taxon>
        <taxon>Zoopagomycetes</taxon>
        <taxon>Zoopagales</taxon>
        <taxon>Sigmoideomycetaceae</taxon>
        <taxon>Thamnocephalis</taxon>
    </lineage>
</organism>
<feature type="compositionally biased region" description="Low complexity" evidence="1">
    <location>
        <begin position="132"/>
        <end position="148"/>
    </location>
</feature>
<dbReference type="STRING" id="78915.A0A4P9XH48"/>
<keyword evidence="4" id="KW-1185">Reference proteome</keyword>
<dbReference type="Proteomes" id="UP000271241">
    <property type="component" value="Unassembled WGS sequence"/>
</dbReference>
<sequence length="254" mass="27238">MSTRAASSAASSPGTGSGISATEHARGALASSAWTIGQQVRVKTTIGETIEGRIFAYDIICGSLVIDILFQVCTAGHLNAAAYWHWAAFVRLFRIAQRGLAAEQADARPDYTIVKLNFLQNITLLKPPTARNGAASNTGSGSSSTASSPRPDRGMPTVGPLPLDRLRAREAKAIKEAHQAEARRGVGVDKEAQDIFDALSKTLPCRWHEQTIVVLDEVLVEPPYTVESCKANASSSSSLARVKKLEGERKRLKL</sequence>
<protein>
    <submittedName>
        <fullName evidence="3">Anticodon-binding domain-containing protein</fullName>
    </submittedName>
</protein>
<dbReference type="InterPro" id="IPR019181">
    <property type="entry name" value="LSM12_ABD"/>
</dbReference>
<dbReference type="OrthoDB" id="1057137at2759"/>
<reference evidence="4" key="1">
    <citation type="journal article" date="2018" name="Nat. Microbiol.">
        <title>Leveraging single-cell genomics to expand the fungal tree of life.</title>
        <authorList>
            <person name="Ahrendt S.R."/>
            <person name="Quandt C.A."/>
            <person name="Ciobanu D."/>
            <person name="Clum A."/>
            <person name="Salamov A."/>
            <person name="Andreopoulos B."/>
            <person name="Cheng J.F."/>
            <person name="Woyke T."/>
            <person name="Pelin A."/>
            <person name="Henrissat B."/>
            <person name="Reynolds N.K."/>
            <person name="Benny G.L."/>
            <person name="Smith M.E."/>
            <person name="James T.Y."/>
            <person name="Grigoriev I.V."/>
        </authorList>
    </citation>
    <scope>NUCLEOTIDE SEQUENCE [LARGE SCALE GENOMIC DNA]</scope>
    <source>
        <strain evidence="4">RSA 1356</strain>
    </source>
</reference>
<dbReference type="InterPro" id="IPR039683">
    <property type="entry name" value="Lsm12-like"/>
</dbReference>
<evidence type="ECO:0000313" key="4">
    <source>
        <dbReference type="Proteomes" id="UP000271241"/>
    </source>
</evidence>
<dbReference type="SMART" id="SM00995">
    <property type="entry name" value="AD"/>
    <property type="match status" value="1"/>
</dbReference>
<accession>A0A4P9XH48</accession>
<name>A0A4P9XH48_9FUNG</name>
<dbReference type="PROSITE" id="PS52001">
    <property type="entry name" value="AD"/>
    <property type="match status" value="1"/>
</dbReference>
<evidence type="ECO:0000313" key="3">
    <source>
        <dbReference type="EMBL" id="RKP04977.1"/>
    </source>
</evidence>
<evidence type="ECO:0000259" key="2">
    <source>
        <dbReference type="PROSITE" id="PS52001"/>
    </source>
</evidence>
<feature type="region of interest" description="Disordered" evidence="1">
    <location>
        <begin position="129"/>
        <end position="161"/>
    </location>
</feature>
<evidence type="ECO:0000256" key="1">
    <source>
        <dbReference type="SAM" id="MobiDB-lite"/>
    </source>
</evidence>
<dbReference type="AlphaFoldDB" id="A0A4P9XH48"/>
<dbReference type="InterPro" id="IPR047574">
    <property type="entry name" value="AD"/>
</dbReference>
<dbReference type="EMBL" id="KZ993337">
    <property type="protein sequence ID" value="RKP04977.1"/>
    <property type="molecule type" value="Genomic_DNA"/>
</dbReference>
<dbReference type="Pfam" id="PF09793">
    <property type="entry name" value="AD"/>
    <property type="match status" value="1"/>
</dbReference>
<gene>
    <name evidence="3" type="ORF">THASP1DRAFT_33203</name>
</gene>
<feature type="domain" description="AD" evidence="2">
    <location>
        <begin position="159"/>
        <end position="254"/>
    </location>
</feature>
<proteinExistence type="predicted"/>
<dbReference type="PANTHER" id="PTHR13542">
    <property type="entry name" value="LSM12 HOMOLOG"/>
    <property type="match status" value="1"/>
</dbReference>